<proteinExistence type="predicted"/>
<keyword evidence="2" id="KW-0472">Membrane</keyword>
<dbReference type="Pfam" id="PF14129">
    <property type="entry name" value="DUF4296"/>
    <property type="match status" value="1"/>
</dbReference>
<evidence type="ECO:0000256" key="1">
    <source>
        <dbReference type="SAM" id="MobiDB-lite"/>
    </source>
</evidence>
<dbReference type="EMBL" id="SUKA01000003">
    <property type="protein sequence ID" value="TJY65976.1"/>
    <property type="molecule type" value="Genomic_DNA"/>
</dbReference>
<feature type="domain" description="DUF4296" evidence="3">
    <location>
        <begin position="72"/>
        <end position="151"/>
    </location>
</feature>
<evidence type="ECO:0000313" key="5">
    <source>
        <dbReference type="Proteomes" id="UP000309872"/>
    </source>
</evidence>
<evidence type="ECO:0000313" key="4">
    <source>
        <dbReference type="EMBL" id="TJY65976.1"/>
    </source>
</evidence>
<keyword evidence="2" id="KW-1133">Transmembrane helix</keyword>
<feature type="region of interest" description="Disordered" evidence="1">
    <location>
        <begin position="254"/>
        <end position="291"/>
    </location>
</feature>
<keyword evidence="5" id="KW-1185">Reference proteome</keyword>
<comment type="caution">
    <text evidence="4">The sequence shown here is derived from an EMBL/GenBank/DDBJ whole genome shotgun (WGS) entry which is preliminary data.</text>
</comment>
<organism evidence="4 5">
    <name type="scientific">Sphingobacterium alkalisoli</name>
    <dbReference type="NCBI Taxonomy" id="1874115"/>
    <lineage>
        <taxon>Bacteria</taxon>
        <taxon>Pseudomonadati</taxon>
        <taxon>Bacteroidota</taxon>
        <taxon>Sphingobacteriia</taxon>
        <taxon>Sphingobacteriales</taxon>
        <taxon>Sphingobacteriaceae</taxon>
        <taxon>Sphingobacterium</taxon>
    </lineage>
</organism>
<feature type="transmembrane region" description="Helical" evidence="2">
    <location>
        <begin position="49"/>
        <end position="67"/>
    </location>
</feature>
<dbReference type="OrthoDB" id="678784at2"/>
<keyword evidence="2" id="KW-0812">Transmembrane</keyword>
<gene>
    <name evidence="4" type="ORF">FAZ19_12815</name>
</gene>
<reference evidence="4 5" key="1">
    <citation type="submission" date="2019-04" db="EMBL/GenBank/DDBJ databases">
        <title>Sphingobacterium olei sp. nov., isolated from oil-contaminated soil.</title>
        <authorList>
            <person name="Liu B."/>
        </authorList>
    </citation>
    <scope>NUCLEOTIDE SEQUENCE [LARGE SCALE GENOMIC DNA]</scope>
    <source>
        <strain evidence="4 5">Y3L14</strain>
    </source>
</reference>
<evidence type="ECO:0000259" key="3">
    <source>
        <dbReference type="Pfam" id="PF14129"/>
    </source>
</evidence>
<dbReference type="AlphaFoldDB" id="A0A4U0H381"/>
<evidence type="ECO:0000256" key="2">
    <source>
        <dbReference type="SAM" id="Phobius"/>
    </source>
</evidence>
<dbReference type="InterPro" id="IPR025381">
    <property type="entry name" value="DUF4296"/>
</dbReference>
<protein>
    <submittedName>
        <fullName evidence="4">DUF4296 domain-containing protein</fullName>
    </submittedName>
</protein>
<dbReference type="Proteomes" id="UP000309872">
    <property type="component" value="Unassembled WGS sequence"/>
</dbReference>
<accession>A0A4U0H381</accession>
<name>A0A4U0H381_9SPHI</name>
<sequence length="291" mass="33348">MIYVNAMITMPFRIFVQIYKMNRLLFVIISSFFLRRVWLQWLSRTFRPVSRLLLVMLIMNFLLLVSCGQQAPDNRLSESKMSDLMTEVHLIDGYLSALSKDSAVKVLPVLYEGVFKKYGLDSVSFAENRNYYMGDPDLTERIYGKVKQKLEGYNREIIVEDSLINVRVQDSINRVYRLQKNADDMKNLISNVIVDTTEITYAEFARMFYDYSGLGIQVYGVHIAPVVEVPPIPTTDTIPSVDLNKPIDSSSVEKLPTVLPSGNLRPLSDTGRNIPRTVPNTLRPLQRPKLQ</sequence>